<proteinExistence type="predicted"/>
<accession>A0ABR2FZ98</accession>
<dbReference type="Gene3D" id="1.20.5.3310">
    <property type="match status" value="1"/>
</dbReference>
<feature type="transmembrane region" description="Helical" evidence="8">
    <location>
        <begin position="50"/>
        <end position="71"/>
    </location>
</feature>
<reference evidence="9 10" key="1">
    <citation type="journal article" date="2024" name="G3 (Bethesda)">
        <title>Genome assembly of Hibiscus sabdariffa L. provides insights into metabolisms of medicinal natural products.</title>
        <authorList>
            <person name="Kim T."/>
        </authorList>
    </citation>
    <scope>NUCLEOTIDE SEQUENCE [LARGE SCALE GENOMIC DNA]</scope>
    <source>
        <strain evidence="9">TK-2024</strain>
        <tissue evidence="9">Old leaves</tissue>
    </source>
</reference>
<dbReference type="PANTHER" id="PTHR33162:SF1">
    <property type="entry name" value="SEC-INDEPENDENT PROTEIN TRANSLOCASE PROTEIN TATA, CHLOROPLASTIC"/>
    <property type="match status" value="1"/>
</dbReference>
<evidence type="ECO:0000256" key="7">
    <source>
        <dbReference type="ARBA" id="ARBA00023136"/>
    </source>
</evidence>
<evidence type="ECO:0000256" key="2">
    <source>
        <dbReference type="ARBA" id="ARBA00022448"/>
    </source>
</evidence>
<organism evidence="9 10">
    <name type="scientific">Hibiscus sabdariffa</name>
    <name type="common">roselle</name>
    <dbReference type="NCBI Taxonomy" id="183260"/>
    <lineage>
        <taxon>Eukaryota</taxon>
        <taxon>Viridiplantae</taxon>
        <taxon>Streptophyta</taxon>
        <taxon>Embryophyta</taxon>
        <taxon>Tracheophyta</taxon>
        <taxon>Spermatophyta</taxon>
        <taxon>Magnoliopsida</taxon>
        <taxon>eudicotyledons</taxon>
        <taxon>Gunneridae</taxon>
        <taxon>Pentapetalae</taxon>
        <taxon>rosids</taxon>
        <taxon>malvids</taxon>
        <taxon>Malvales</taxon>
        <taxon>Malvaceae</taxon>
        <taxon>Malvoideae</taxon>
        <taxon>Hibiscus</taxon>
    </lineage>
</organism>
<keyword evidence="10" id="KW-1185">Reference proteome</keyword>
<evidence type="ECO:0000256" key="3">
    <source>
        <dbReference type="ARBA" id="ARBA00022692"/>
    </source>
</evidence>
<keyword evidence="2" id="KW-0813">Transport</keyword>
<protein>
    <submittedName>
        <fullName evidence="9">Uncharacterized protein</fullName>
    </submittedName>
</protein>
<comment type="subcellular location">
    <subcellularLocation>
        <location evidence="1">Membrane</location>
        <topology evidence="1">Single-pass membrane protein</topology>
    </subcellularLocation>
</comment>
<evidence type="ECO:0000256" key="5">
    <source>
        <dbReference type="ARBA" id="ARBA00022989"/>
    </source>
</evidence>
<sequence>MLLFSSSRSNFITSSYIVYLLNKTKPQNKSVFVVVQDELNLLKRVSTCNALFGLGVPELAVIAAGVAVLVFGPKKLPENGKSLAKTVDSFQQLLSFPCLDFDWRMWASWKWELVLIPREANEHLGLYVGICQARGRLASVDLEE</sequence>
<keyword evidence="5 8" id="KW-1133">Transmembrane helix</keyword>
<evidence type="ECO:0000313" key="10">
    <source>
        <dbReference type="Proteomes" id="UP001472677"/>
    </source>
</evidence>
<dbReference type="InterPro" id="IPR003369">
    <property type="entry name" value="TatA/B/E"/>
</dbReference>
<keyword evidence="3 8" id="KW-0812">Transmembrane</keyword>
<keyword evidence="4" id="KW-0653">Protein transport</keyword>
<dbReference type="Pfam" id="PF02416">
    <property type="entry name" value="TatA_B_E"/>
    <property type="match status" value="1"/>
</dbReference>
<evidence type="ECO:0000256" key="8">
    <source>
        <dbReference type="SAM" id="Phobius"/>
    </source>
</evidence>
<evidence type="ECO:0000256" key="1">
    <source>
        <dbReference type="ARBA" id="ARBA00004167"/>
    </source>
</evidence>
<evidence type="ECO:0000256" key="4">
    <source>
        <dbReference type="ARBA" id="ARBA00022927"/>
    </source>
</evidence>
<keyword evidence="6" id="KW-0811">Translocation</keyword>
<evidence type="ECO:0000313" key="9">
    <source>
        <dbReference type="EMBL" id="KAK8589452.1"/>
    </source>
</evidence>
<gene>
    <name evidence="9" type="ORF">V6N12_023848</name>
</gene>
<dbReference type="Proteomes" id="UP001472677">
    <property type="component" value="Unassembled WGS sequence"/>
</dbReference>
<keyword evidence="7 8" id="KW-0472">Membrane</keyword>
<comment type="caution">
    <text evidence="9">The sequence shown here is derived from an EMBL/GenBank/DDBJ whole genome shotgun (WGS) entry which is preliminary data.</text>
</comment>
<dbReference type="PANTHER" id="PTHR33162">
    <property type="entry name" value="SEC-INDEPENDENT PROTEIN TRANSLOCASE PROTEIN TATA, CHLOROPLASTIC"/>
    <property type="match status" value="1"/>
</dbReference>
<dbReference type="EMBL" id="JBBPBM010000004">
    <property type="protein sequence ID" value="KAK8589452.1"/>
    <property type="molecule type" value="Genomic_DNA"/>
</dbReference>
<evidence type="ECO:0000256" key="6">
    <source>
        <dbReference type="ARBA" id="ARBA00023010"/>
    </source>
</evidence>
<name>A0ABR2FZ98_9ROSI</name>